<evidence type="ECO:0000313" key="5">
    <source>
        <dbReference type="Proteomes" id="UP001152320"/>
    </source>
</evidence>
<reference evidence="4" key="1">
    <citation type="submission" date="2021-10" db="EMBL/GenBank/DDBJ databases">
        <title>Tropical sea cucumber genome reveals ecological adaptation and Cuvierian tubules defense mechanism.</title>
        <authorList>
            <person name="Chen T."/>
        </authorList>
    </citation>
    <scope>NUCLEOTIDE SEQUENCE</scope>
    <source>
        <strain evidence="4">Nanhai2018</strain>
        <tissue evidence="4">Muscle</tissue>
    </source>
</reference>
<dbReference type="EMBL" id="JAIZAY010000019">
    <property type="protein sequence ID" value="KAJ8023305.1"/>
    <property type="molecule type" value="Genomic_DNA"/>
</dbReference>
<keyword evidence="1" id="KW-0479">Metal-binding</keyword>
<gene>
    <name evidence="4" type="ORF">HOLleu_35688</name>
</gene>
<dbReference type="GO" id="GO:0003676">
    <property type="term" value="F:nucleic acid binding"/>
    <property type="evidence" value="ECO:0007669"/>
    <property type="project" value="InterPro"/>
</dbReference>
<dbReference type="PROSITE" id="PS50158">
    <property type="entry name" value="ZF_CCHC"/>
    <property type="match status" value="1"/>
</dbReference>
<proteinExistence type="predicted"/>
<dbReference type="Gene3D" id="4.10.60.10">
    <property type="entry name" value="Zinc finger, CCHC-type"/>
    <property type="match status" value="1"/>
</dbReference>
<dbReference type="Proteomes" id="UP001152320">
    <property type="component" value="Chromosome 19"/>
</dbReference>
<evidence type="ECO:0000313" key="4">
    <source>
        <dbReference type="EMBL" id="KAJ8023305.1"/>
    </source>
</evidence>
<keyword evidence="1" id="KW-0862">Zinc</keyword>
<feature type="domain" description="CCHC-type" evidence="3">
    <location>
        <begin position="97"/>
        <end position="112"/>
    </location>
</feature>
<accession>A0A9Q0YIT7</accession>
<organism evidence="4 5">
    <name type="scientific">Holothuria leucospilota</name>
    <name type="common">Black long sea cucumber</name>
    <name type="synonym">Mertensiothuria leucospilota</name>
    <dbReference type="NCBI Taxonomy" id="206669"/>
    <lineage>
        <taxon>Eukaryota</taxon>
        <taxon>Metazoa</taxon>
        <taxon>Echinodermata</taxon>
        <taxon>Eleutherozoa</taxon>
        <taxon>Echinozoa</taxon>
        <taxon>Holothuroidea</taxon>
        <taxon>Aspidochirotacea</taxon>
        <taxon>Aspidochirotida</taxon>
        <taxon>Holothuriidae</taxon>
        <taxon>Holothuria</taxon>
    </lineage>
</organism>
<dbReference type="InterPro" id="IPR001878">
    <property type="entry name" value="Znf_CCHC"/>
</dbReference>
<evidence type="ECO:0000259" key="3">
    <source>
        <dbReference type="PROSITE" id="PS50158"/>
    </source>
</evidence>
<dbReference type="SUPFAM" id="SSF57756">
    <property type="entry name" value="Retrovirus zinc finger-like domains"/>
    <property type="match status" value="1"/>
</dbReference>
<feature type="region of interest" description="Disordered" evidence="2">
    <location>
        <begin position="114"/>
        <end position="147"/>
    </location>
</feature>
<name>A0A9Q0YIT7_HOLLE</name>
<evidence type="ECO:0000256" key="2">
    <source>
        <dbReference type="SAM" id="MobiDB-lite"/>
    </source>
</evidence>
<comment type="caution">
    <text evidence="4">The sequence shown here is derived from an EMBL/GenBank/DDBJ whole genome shotgun (WGS) entry which is preliminary data.</text>
</comment>
<keyword evidence="1" id="KW-0863">Zinc-finger</keyword>
<evidence type="ECO:0000256" key="1">
    <source>
        <dbReference type="PROSITE-ProRule" id="PRU00047"/>
    </source>
</evidence>
<keyword evidence="5" id="KW-1185">Reference proteome</keyword>
<dbReference type="InterPro" id="IPR036875">
    <property type="entry name" value="Znf_CCHC_sf"/>
</dbReference>
<dbReference type="AlphaFoldDB" id="A0A9Q0YIT7"/>
<dbReference type="GO" id="GO:0008270">
    <property type="term" value="F:zinc ion binding"/>
    <property type="evidence" value="ECO:0007669"/>
    <property type="project" value="UniProtKB-KW"/>
</dbReference>
<sequence length="147" mass="16184">MPGGRDSTIVKLEFASGTRVSPPQAFTTMKNKGIQVKEIEMLQALAARNTYDPKFKSDAARDKGVDKRDTKPGLFPTDVVASACRWGMTRQCPNEVRCNLCGEEGHVSGACPTSYSAHASADVEQAPEPWQAGPDIPLRNWRRQHKK</sequence>
<protein>
    <recommendedName>
        <fullName evidence="3">CCHC-type domain-containing protein</fullName>
    </recommendedName>
</protein>